<dbReference type="InterPro" id="IPR001360">
    <property type="entry name" value="Glyco_hydro_1"/>
</dbReference>
<dbReference type="AlphaFoldDB" id="A0A068UAL4"/>
<evidence type="ECO:0008006" key="8">
    <source>
        <dbReference type="Google" id="ProtNLM"/>
    </source>
</evidence>
<protein>
    <recommendedName>
        <fullName evidence="8">Beta-glucosidase</fullName>
    </recommendedName>
</protein>
<dbReference type="Gene3D" id="3.20.20.80">
    <property type="entry name" value="Glycosidases"/>
    <property type="match status" value="1"/>
</dbReference>
<dbReference type="PRINTS" id="PR00131">
    <property type="entry name" value="GLHYDRLASE1"/>
</dbReference>
<dbReference type="PANTHER" id="PTHR10353">
    <property type="entry name" value="GLYCOSYL HYDROLASE"/>
    <property type="match status" value="1"/>
</dbReference>
<dbReference type="InParanoid" id="A0A068UAL4"/>
<sequence length="565" mass="63731">MLSSSSFLLFILIISANPCVRAYNQGGNGIAEEFEDVKRSDFPAGFLFGVSTSSYQIEGAILEDGKSLSDWDVFVRKIGNIKNGDTGDIATDHYHRYMEDIEIIHSLGADAYRFSISWPRILPNGKSGGVNAAGIMFYNSIIDNLLLRGIQPFVTIYHWDMPQVLSDKYGGWLNPLIQDDFLHFAETCFKNFGDRVRYWVTINEPNTVAECAYERGKHPPGHCSPPLGNCSAGNSDTEPLIAVHNMLLAHAKASKLYREQFLASQILRGVIGMVLHSFMFEPLTDDEHNKEAADRALAFNLAWALDPLVFGDYPPEMRRYHGNELPKFTSEERLLIRDSIDFIGLNHYSTLYAKDCIHSSCSCSGSACLPGGDRAILGFVSTSAENGGVLIGEPTGMPRFSVVPRGMEEIVDYTVNRYDNKPIFITENGYSSPLQQDQLDGLQHDVKRIEFHQAYLASLARAMRNGADVRGYFVWTLMDNFEWSFGYDVKFGLYSVDRATLNRNPRSSAKWYRNFLRNISSNGMKPRTAFSLWSKVGRAEEEDIEHMFIEHMFIFGIYKNGEDIE</sequence>
<dbReference type="PROSITE" id="PS00653">
    <property type="entry name" value="GLYCOSYL_HYDROL_F1_2"/>
    <property type="match status" value="1"/>
</dbReference>
<feature type="chain" id="PRO_5001657786" description="Beta-glucosidase" evidence="5">
    <location>
        <begin position="23"/>
        <end position="565"/>
    </location>
</feature>
<keyword evidence="2" id="KW-0378">Hydrolase</keyword>
<dbReference type="InterPro" id="IPR017853">
    <property type="entry name" value="GH"/>
</dbReference>
<keyword evidence="5" id="KW-0732">Signal</keyword>
<dbReference type="EMBL" id="HG739100">
    <property type="protein sequence ID" value="CDP05536.1"/>
    <property type="molecule type" value="Genomic_DNA"/>
</dbReference>
<dbReference type="Proteomes" id="UP000295252">
    <property type="component" value="Chromosome III"/>
</dbReference>
<dbReference type="PANTHER" id="PTHR10353:SF175">
    <property type="entry name" value="BETA-GLUCOSIDASE 18-LIKE ISOFORM X1"/>
    <property type="match status" value="1"/>
</dbReference>
<evidence type="ECO:0000256" key="1">
    <source>
        <dbReference type="ARBA" id="ARBA00010838"/>
    </source>
</evidence>
<keyword evidence="3" id="KW-0326">Glycosidase</keyword>
<evidence type="ECO:0000256" key="3">
    <source>
        <dbReference type="ARBA" id="ARBA00023295"/>
    </source>
</evidence>
<dbReference type="InterPro" id="IPR033132">
    <property type="entry name" value="GH_1_N_CS"/>
</dbReference>
<evidence type="ECO:0000313" key="6">
    <source>
        <dbReference type="EMBL" id="CDP05536.1"/>
    </source>
</evidence>
<proteinExistence type="inferred from homology"/>
<dbReference type="SUPFAM" id="SSF51445">
    <property type="entry name" value="(Trans)glycosidases"/>
    <property type="match status" value="1"/>
</dbReference>
<dbReference type="OMA" id="FEVNWFL"/>
<evidence type="ECO:0000256" key="2">
    <source>
        <dbReference type="ARBA" id="ARBA00022801"/>
    </source>
</evidence>
<feature type="signal peptide" evidence="5">
    <location>
        <begin position="1"/>
        <end position="22"/>
    </location>
</feature>
<keyword evidence="7" id="KW-1185">Reference proteome</keyword>
<comment type="similarity">
    <text evidence="1 4">Belongs to the glycosyl hydrolase 1 family.</text>
</comment>
<dbReference type="GO" id="GO:0009821">
    <property type="term" value="P:alkaloid biosynthetic process"/>
    <property type="evidence" value="ECO:0007669"/>
    <property type="project" value="UniProtKB-ARBA"/>
</dbReference>
<dbReference type="OrthoDB" id="65569at2759"/>
<evidence type="ECO:0000256" key="4">
    <source>
        <dbReference type="RuleBase" id="RU003690"/>
    </source>
</evidence>
<dbReference type="GO" id="GO:0005975">
    <property type="term" value="P:carbohydrate metabolic process"/>
    <property type="evidence" value="ECO:0007669"/>
    <property type="project" value="InterPro"/>
</dbReference>
<name>A0A068UAL4_COFCA</name>
<reference evidence="7" key="1">
    <citation type="journal article" date="2014" name="Science">
        <title>The coffee genome provides insight into the convergent evolution of caffeine biosynthesis.</title>
        <authorList>
            <person name="Denoeud F."/>
            <person name="Carretero-Paulet L."/>
            <person name="Dereeper A."/>
            <person name="Droc G."/>
            <person name="Guyot R."/>
            <person name="Pietrella M."/>
            <person name="Zheng C."/>
            <person name="Alberti A."/>
            <person name="Anthony F."/>
            <person name="Aprea G."/>
            <person name="Aury J.M."/>
            <person name="Bento P."/>
            <person name="Bernard M."/>
            <person name="Bocs S."/>
            <person name="Campa C."/>
            <person name="Cenci A."/>
            <person name="Combes M.C."/>
            <person name="Crouzillat D."/>
            <person name="Da Silva C."/>
            <person name="Daddiego L."/>
            <person name="De Bellis F."/>
            <person name="Dussert S."/>
            <person name="Garsmeur O."/>
            <person name="Gayraud T."/>
            <person name="Guignon V."/>
            <person name="Jahn K."/>
            <person name="Jamilloux V."/>
            <person name="Joet T."/>
            <person name="Labadie K."/>
            <person name="Lan T."/>
            <person name="Leclercq J."/>
            <person name="Lepelley M."/>
            <person name="Leroy T."/>
            <person name="Li L.T."/>
            <person name="Librado P."/>
            <person name="Lopez L."/>
            <person name="Munoz A."/>
            <person name="Noel B."/>
            <person name="Pallavicini A."/>
            <person name="Perrotta G."/>
            <person name="Poncet V."/>
            <person name="Pot D."/>
            <person name="Priyono X."/>
            <person name="Rigoreau M."/>
            <person name="Rouard M."/>
            <person name="Rozas J."/>
            <person name="Tranchant-Dubreuil C."/>
            <person name="VanBuren R."/>
            <person name="Zhang Q."/>
            <person name="Andrade A.C."/>
            <person name="Argout X."/>
            <person name="Bertrand B."/>
            <person name="de Kochko A."/>
            <person name="Graziosi G."/>
            <person name="Henry R.J."/>
            <person name="Jayarama X."/>
            <person name="Ming R."/>
            <person name="Nagai C."/>
            <person name="Rounsley S."/>
            <person name="Sankoff D."/>
            <person name="Giuliano G."/>
            <person name="Albert V.A."/>
            <person name="Wincker P."/>
            <person name="Lashermes P."/>
        </authorList>
    </citation>
    <scope>NUCLEOTIDE SEQUENCE [LARGE SCALE GENOMIC DNA]</scope>
    <source>
        <strain evidence="7">cv. DH200-94</strain>
    </source>
</reference>
<dbReference type="PhylomeDB" id="A0A068UAL4"/>
<organism evidence="6 7">
    <name type="scientific">Coffea canephora</name>
    <name type="common">Robusta coffee</name>
    <dbReference type="NCBI Taxonomy" id="49390"/>
    <lineage>
        <taxon>Eukaryota</taxon>
        <taxon>Viridiplantae</taxon>
        <taxon>Streptophyta</taxon>
        <taxon>Embryophyta</taxon>
        <taxon>Tracheophyta</taxon>
        <taxon>Spermatophyta</taxon>
        <taxon>Magnoliopsida</taxon>
        <taxon>eudicotyledons</taxon>
        <taxon>Gunneridae</taxon>
        <taxon>Pentapetalae</taxon>
        <taxon>asterids</taxon>
        <taxon>lamiids</taxon>
        <taxon>Gentianales</taxon>
        <taxon>Rubiaceae</taxon>
        <taxon>Ixoroideae</taxon>
        <taxon>Gardenieae complex</taxon>
        <taxon>Bertiereae - Coffeeae clade</taxon>
        <taxon>Coffeeae</taxon>
        <taxon>Coffea</taxon>
    </lineage>
</organism>
<dbReference type="Pfam" id="PF00232">
    <property type="entry name" value="Glyco_hydro_1"/>
    <property type="match status" value="1"/>
</dbReference>
<evidence type="ECO:0000313" key="7">
    <source>
        <dbReference type="Proteomes" id="UP000295252"/>
    </source>
</evidence>
<evidence type="ECO:0000256" key="5">
    <source>
        <dbReference type="SAM" id="SignalP"/>
    </source>
</evidence>
<dbReference type="GO" id="GO:0008422">
    <property type="term" value="F:beta-glucosidase activity"/>
    <property type="evidence" value="ECO:0007669"/>
    <property type="project" value="TreeGrafter"/>
</dbReference>
<accession>A0A068UAL4</accession>
<gene>
    <name evidence="6" type="ORF">GSCOC_T00020644001</name>
</gene>
<dbReference type="STRING" id="49390.A0A068UAL4"/>
<dbReference type="Gramene" id="CDP05536">
    <property type="protein sequence ID" value="CDP05536"/>
    <property type="gene ID" value="GSCOC_T00020644001"/>
</dbReference>
<dbReference type="FunFam" id="3.20.20.80:FF:000020">
    <property type="entry name" value="Beta-glucosidase 12"/>
    <property type="match status" value="1"/>
</dbReference>